<dbReference type="GO" id="GO:0071555">
    <property type="term" value="P:cell wall organization"/>
    <property type="evidence" value="ECO:0007669"/>
    <property type="project" value="UniProtKB-KW"/>
</dbReference>
<evidence type="ECO:0000256" key="2">
    <source>
        <dbReference type="ARBA" id="ARBA00022692"/>
    </source>
</evidence>
<dbReference type="Pfam" id="PF02618">
    <property type="entry name" value="YceG"/>
    <property type="match status" value="1"/>
</dbReference>
<comment type="similarity">
    <text evidence="7">Belongs to the transglycosylase MltG family.</text>
</comment>
<dbReference type="GO" id="GO:0009252">
    <property type="term" value="P:peptidoglycan biosynthetic process"/>
    <property type="evidence" value="ECO:0007669"/>
    <property type="project" value="UniProtKB-UniRule"/>
</dbReference>
<evidence type="ECO:0000256" key="1">
    <source>
        <dbReference type="ARBA" id="ARBA00022475"/>
    </source>
</evidence>
<keyword evidence="4 7" id="KW-0472">Membrane</keyword>
<evidence type="ECO:0000256" key="3">
    <source>
        <dbReference type="ARBA" id="ARBA00022989"/>
    </source>
</evidence>
<comment type="caution">
    <text evidence="8">The sequence shown here is derived from an EMBL/GenBank/DDBJ whole genome shotgun (WGS) entry which is preliminary data.</text>
</comment>
<dbReference type="GO" id="GO:0005886">
    <property type="term" value="C:plasma membrane"/>
    <property type="evidence" value="ECO:0007669"/>
    <property type="project" value="UniProtKB-SubCell"/>
</dbReference>
<dbReference type="Proteomes" id="UP000267368">
    <property type="component" value="Unassembled WGS sequence"/>
</dbReference>
<evidence type="ECO:0000313" key="8">
    <source>
        <dbReference type="EMBL" id="RNL20644.1"/>
    </source>
</evidence>
<dbReference type="InterPro" id="IPR003770">
    <property type="entry name" value="MLTG-like"/>
</dbReference>
<feature type="site" description="Important for catalytic activity" evidence="7">
    <location>
        <position position="272"/>
    </location>
</feature>
<dbReference type="NCBIfam" id="TIGR00247">
    <property type="entry name" value="endolytic transglycosylase MltG"/>
    <property type="match status" value="1"/>
</dbReference>
<dbReference type="Gene3D" id="3.30.1490.480">
    <property type="entry name" value="Endolytic murein transglycosylase"/>
    <property type="match status" value="1"/>
</dbReference>
<gene>
    <name evidence="7 8" type="primary">mltG</name>
    <name evidence="8" type="ORF">DMP07_03415</name>
</gene>
<dbReference type="EC" id="4.2.2.29" evidence="7"/>
<protein>
    <recommendedName>
        <fullName evidence="7">Endolytic murein transglycosylase</fullName>
        <ecNumber evidence="7">4.2.2.29</ecNumber>
    </recommendedName>
    <alternativeName>
        <fullName evidence="7">Peptidoglycan lytic transglycosylase</fullName>
    </alternativeName>
    <alternativeName>
        <fullName evidence="7">Peptidoglycan polymerization terminase</fullName>
    </alternativeName>
</protein>
<comment type="subcellular location">
    <subcellularLocation>
        <location evidence="7">Cell membrane</location>
        <topology evidence="7">Single-pass membrane protein</topology>
    </subcellularLocation>
</comment>
<keyword evidence="5 7" id="KW-0456">Lyase</keyword>
<feature type="transmembrane region" description="Helical" evidence="7">
    <location>
        <begin position="44"/>
        <end position="63"/>
    </location>
</feature>
<dbReference type="OrthoDB" id="9814591at2"/>
<comment type="catalytic activity">
    <reaction evidence="7">
        <text>a peptidoglycan chain = a peptidoglycan chain with N-acetyl-1,6-anhydromuramyl-[peptide] at the reducing end + a peptidoglycan chain with N-acetylglucosamine at the non-reducing end.</text>
        <dbReference type="EC" id="4.2.2.29"/>
    </reaction>
</comment>
<organism evidence="8 9">
    <name type="scientific">Slackia faecicanis</name>
    <dbReference type="NCBI Taxonomy" id="255723"/>
    <lineage>
        <taxon>Bacteria</taxon>
        <taxon>Bacillati</taxon>
        <taxon>Actinomycetota</taxon>
        <taxon>Coriobacteriia</taxon>
        <taxon>Eggerthellales</taxon>
        <taxon>Eggerthellaceae</taxon>
        <taxon>Slackia</taxon>
    </lineage>
</organism>
<reference evidence="9" key="1">
    <citation type="submission" date="2018-05" db="EMBL/GenBank/DDBJ databases">
        <title>Genome Sequencing of selected type strains of the family Eggerthellaceae.</title>
        <authorList>
            <person name="Danylec N."/>
            <person name="Stoll D.A."/>
            <person name="Doetsch A."/>
            <person name="Huch M."/>
        </authorList>
    </citation>
    <scope>NUCLEOTIDE SEQUENCE [LARGE SCALE GENOMIC DNA]</scope>
    <source>
        <strain evidence="9">DSM 17537</strain>
    </source>
</reference>
<dbReference type="RefSeq" id="WP_123197745.1">
    <property type="nucleotide sequence ID" value="NZ_QICB01000002.1"/>
</dbReference>
<comment type="function">
    <text evidence="7">Functions as a peptidoglycan terminase that cleaves nascent peptidoglycan strands endolytically to terminate their elongation.</text>
</comment>
<dbReference type="GO" id="GO:0008932">
    <property type="term" value="F:lytic endotransglycosylase activity"/>
    <property type="evidence" value="ECO:0007669"/>
    <property type="project" value="UniProtKB-UniRule"/>
</dbReference>
<keyword evidence="9" id="KW-1185">Reference proteome</keyword>
<dbReference type="EMBL" id="QICB01000002">
    <property type="protein sequence ID" value="RNL20644.1"/>
    <property type="molecule type" value="Genomic_DNA"/>
</dbReference>
<name>A0A3N0AFX4_9ACTN</name>
<dbReference type="PANTHER" id="PTHR30518:SF2">
    <property type="entry name" value="ENDOLYTIC MUREIN TRANSGLYCOSYLASE"/>
    <property type="match status" value="1"/>
</dbReference>
<dbReference type="PANTHER" id="PTHR30518">
    <property type="entry name" value="ENDOLYTIC MUREIN TRANSGLYCOSYLASE"/>
    <property type="match status" value="1"/>
</dbReference>
<keyword evidence="1 7" id="KW-1003">Cell membrane</keyword>
<proteinExistence type="inferred from homology"/>
<sequence>MPRKQITYSSHPNHRARMVHAQGERQFRTYDTSHIRPRKSKAPLVVACVLAAVLVAALAFVAINATKGCSADTEAIGAEQAVASDAKAVVPEGASAADVAAALVAAGVVPNADDFLARAKALEMDGMFQAGTYHFAAGMTLDDVIKAVASGDLGTTALTIPEGFKLADIAAAVEKATEGRVSAADFSSAASDAQAYAADFAFLASAPKGVSLEGFLFPKTYDLGSDATADSIIRMMLTQFGTETASLDWSYAESRGLSIYDAVTLASIVEKESTGDEKIRSQVAEVFYNRLSSRNTETNGYLQSDATTAYEVGHDPSAAEVQADTPYSTYSNPGLPPTPICSPSIDCLQAVCAPSSDYGDYYYFIFWTNDANQVEYAFSKTYEEHQKAIDEHL</sequence>
<evidence type="ECO:0000256" key="4">
    <source>
        <dbReference type="ARBA" id="ARBA00023136"/>
    </source>
</evidence>
<keyword evidence="2 7" id="KW-0812">Transmembrane</keyword>
<evidence type="ECO:0000313" key="9">
    <source>
        <dbReference type="Proteomes" id="UP000267368"/>
    </source>
</evidence>
<dbReference type="HAMAP" id="MF_02065">
    <property type="entry name" value="MltG"/>
    <property type="match status" value="1"/>
</dbReference>
<keyword evidence="3 7" id="KW-1133">Transmembrane helix</keyword>
<evidence type="ECO:0000256" key="5">
    <source>
        <dbReference type="ARBA" id="ARBA00023239"/>
    </source>
</evidence>
<accession>A0A3N0AFX4</accession>
<evidence type="ECO:0000256" key="6">
    <source>
        <dbReference type="ARBA" id="ARBA00023316"/>
    </source>
</evidence>
<dbReference type="AlphaFoldDB" id="A0A3N0AFX4"/>
<evidence type="ECO:0000256" key="7">
    <source>
        <dbReference type="HAMAP-Rule" id="MF_02065"/>
    </source>
</evidence>
<keyword evidence="6 7" id="KW-0961">Cell wall biogenesis/degradation</keyword>